<dbReference type="InterPro" id="IPR015904">
    <property type="entry name" value="Sulphide_quinone_reductase"/>
</dbReference>
<dbReference type="EMBL" id="LT629692">
    <property type="protein sequence ID" value="SDG77920.1"/>
    <property type="molecule type" value="Genomic_DNA"/>
</dbReference>
<keyword evidence="3" id="KW-1185">Reference proteome</keyword>
<dbReference type="STRING" id="370764.SAMN04489810_1270"/>
<name>A0A1G7X2Y4_9MICO</name>
<dbReference type="Proteomes" id="UP000199009">
    <property type="component" value="Chromosome I"/>
</dbReference>
<accession>A0A1G7X2Y4</accession>
<dbReference type="PRINTS" id="PR00420">
    <property type="entry name" value="RNGMNOXGNASE"/>
</dbReference>
<evidence type="ECO:0000259" key="1">
    <source>
        <dbReference type="Pfam" id="PF07992"/>
    </source>
</evidence>
<dbReference type="AlphaFoldDB" id="A0A1G7X2Y4"/>
<feature type="domain" description="FAD/NAD(P)-binding" evidence="1">
    <location>
        <begin position="14"/>
        <end position="310"/>
    </location>
</feature>
<dbReference type="GO" id="GO:0070221">
    <property type="term" value="P:sulfide oxidation, using sulfide:quinone oxidoreductase"/>
    <property type="evidence" value="ECO:0007669"/>
    <property type="project" value="TreeGrafter"/>
</dbReference>
<evidence type="ECO:0000313" key="3">
    <source>
        <dbReference type="Proteomes" id="UP000199009"/>
    </source>
</evidence>
<dbReference type="Pfam" id="PF07992">
    <property type="entry name" value="Pyr_redox_2"/>
    <property type="match status" value="1"/>
</dbReference>
<sequence length="403" mass="43915">MPVTDAARRPTSHSVLVIGGGNAGLSVAGRLRRLGVKDIAVIEPRTEHLYKPIFSHIAGGTAPASKAVRSQRSVTPKGVEWIQDAVTSIDPDADTVTLASGSVVGYDHLIICPGIQKDWDGIPGLAEAMRTPEGISNYEFDLAQKASARLRDITRGTVVFSQPAGPASCAGAGQKPMYLACDYWRARGILSDIEVVMLVPDETVFGMPDIDRELNRKIAEYGITLRTQTTLGSVDAASRTIVTEHPVRGSETLSYDLLSVEPPQSAPDWLVGSGLTDASGFVDVDPYTLRHPRHGNVWALGDAAATLNSKSGGALRKQTLTLAKNLVAVLRGEPMPERYNGYSVCPFTVSRSTVVFAEFDDQYRPVPSVPFWKGLARERRLTWVFDRHILPWVYWHMILQGRA</sequence>
<reference evidence="2 3" key="1">
    <citation type="submission" date="2016-10" db="EMBL/GenBank/DDBJ databases">
        <authorList>
            <person name="de Groot N.N."/>
        </authorList>
    </citation>
    <scope>NUCLEOTIDE SEQUENCE [LARGE SCALE GENOMIC DNA]</scope>
    <source>
        <strain evidence="2 3">DSM 23142</strain>
    </source>
</reference>
<dbReference type="InterPro" id="IPR023753">
    <property type="entry name" value="FAD/NAD-binding_dom"/>
</dbReference>
<dbReference type="PANTHER" id="PTHR10632">
    <property type="entry name" value="SULFIDE:QUINONE OXIDOREDUCTASE"/>
    <property type="match status" value="1"/>
</dbReference>
<dbReference type="GO" id="GO:0070224">
    <property type="term" value="F:sulfide:quinone oxidoreductase activity"/>
    <property type="evidence" value="ECO:0007669"/>
    <property type="project" value="TreeGrafter"/>
</dbReference>
<gene>
    <name evidence="2" type="ORF">SAMN04489810_1270</name>
</gene>
<dbReference type="InterPro" id="IPR036188">
    <property type="entry name" value="FAD/NAD-bd_sf"/>
</dbReference>
<evidence type="ECO:0000313" key="2">
    <source>
        <dbReference type="EMBL" id="SDG77920.1"/>
    </source>
</evidence>
<proteinExistence type="predicted"/>
<dbReference type="SUPFAM" id="SSF51905">
    <property type="entry name" value="FAD/NAD(P)-binding domain"/>
    <property type="match status" value="2"/>
</dbReference>
<dbReference type="RefSeq" id="WP_091487799.1">
    <property type="nucleotide sequence ID" value="NZ_LT629692.1"/>
</dbReference>
<dbReference type="PANTHER" id="PTHR10632:SF2">
    <property type="entry name" value="SULFIDE:QUINONE OXIDOREDUCTASE, MITOCHONDRIAL"/>
    <property type="match status" value="1"/>
</dbReference>
<dbReference type="GO" id="GO:0071949">
    <property type="term" value="F:FAD binding"/>
    <property type="evidence" value="ECO:0007669"/>
    <property type="project" value="TreeGrafter"/>
</dbReference>
<organism evidence="2 3">
    <name type="scientific">Microbacterium pygmaeum</name>
    <dbReference type="NCBI Taxonomy" id="370764"/>
    <lineage>
        <taxon>Bacteria</taxon>
        <taxon>Bacillati</taxon>
        <taxon>Actinomycetota</taxon>
        <taxon>Actinomycetes</taxon>
        <taxon>Micrococcales</taxon>
        <taxon>Microbacteriaceae</taxon>
        <taxon>Microbacterium</taxon>
    </lineage>
</organism>
<protein>
    <submittedName>
        <fullName evidence="2">Sulfide:quinone oxidoreductase</fullName>
    </submittedName>
</protein>
<dbReference type="Gene3D" id="3.50.50.60">
    <property type="entry name" value="FAD/NAD(P)-binding domain"/>
    <property type="match status" value="2"/>
</dbReference>
<dbReference type="OrthoDB" id="9802771at2"/>